<dbReference type="PANTHER" id="PTHR46401:SF2">
    <property type="entry name" value="GLYCOSYLTRANSFERASE WBBK-RELATED"/>
    <property type="match status" value="1"/>
</dbReference>
<dbReference type="CDD" id="cd03809">
    <property type="entry name" value="GT4_MtfB-like"/>
    <property type="match status" value="1"/>
</dbReference>
<dbReference type="RefSeq" id="WP_221860079.1">
    <property type="nucleotide sequence ID" value="NZ_BAAAYV010000017.1"/>
</dbReference>
<gene>
    <name evidence="2" type="ORF">GCM10022202_28500</name>
</gene>
<dbReference type="SUPFAM" id="SSF53756">
    <property type="entry name" value="UDP-Glycosyltransferase/glycogen phosphorylase"/>
    <property type="match status" value="1"/>
</dbReference>
<evidence type="ECO:0000313" key="2">
    <source>
        <dbReference type="EMBL" id="GAA3664730.1"/>
    </source>
</evidence>
<dbReference type="Proteomes" id="UP001410795">
    <property type="component" value="Unassembled WGS sequence"/>
</dbReference>
<dbReference type="Gene3D" id="3.40.50.2000">
    <property type="entry name" value="Glycogen Phosphorylase B"/>
    <property type="match status" value="2"/>
</dbReference>
<proteinExistence type="predicted"/>
<reference evidence="3" key="1">
    <citation type="journal article" date="2019" name="Int. J. Syst. Evol. Microbiol.">
        <title>The Global Catalogue of Microorganisms (GCM) 10K type strain sequencing project: providing services to taxonomists for standard genome sequencing and annotation.</title>
        <authorList>
            <consortium name="The Broad Institute Genomics Platform"/>
            <consortium name="The Broad Institute Genome Sequencing Center for Infectious Disease"/>
            <person name="Wu L."/>
            <person name="Ma J."/>
        </authorList>
    </citation>
    <scope>NUCLEOTIDE SEQUENCE [LARGE SCALE GENOMIC DNA]</scope>
    <source>
        <strain evidence="3">JCM 16546</strain>
    </source>
</reference>
<keyword evidence="3" id="KW-1185">Reference proteome</keyword>
<dbReference type="EMBL" id="BAAAYV010000017">
    <property type="protein sequence ID" value="GAA3664730.1"/>
    <property type="molecule type" value="Genomic_DNA"/>
</dbReference>
<name>A0ABP7BNP2_9MICO</name>
<dbReference type="PANTHER" id="PTHR46401">
    <property type="entry name" value="GLYCOSYLTRANSFERASE WBBK-RELATED"/>
    <property type="match status" value="1"/>
</dbReference>
<accession>A0ABP7BNP2</accession>
<protein>
    <recommendedName>
        <fullName evidence="4">D-inositol 3-phosphate glycosyltransferase</fullName>
    </recommendedName>
</protein>
<sequence>MNRLVIATTATAVPMGAQVYQEEIARRARPALDESGESWRVERMIARSLRSRLPGTTRLPVGRLARAGARERRGLGRLVYPRGALVHRMELGLPPAPGEVLTMHDVVAWRFSDEGTPPACAGDELRAAAAVVCVSQHTASDVAELFGVERLHVVPLGVDERFRAAEPLAAAELEALGIRGRYLLHAGGATQRKNLEGLAGAWQRVQAATPDVTLVLAGPQHARRDALFGGLPRALRVGRVPDTVLPRLLAGAEAVVVPSLYEGFGLPVLEAMAAGVPVVAAQTSSLPEVSGGLATLVDPGPDGIAEGLRHVLSSGFDRERAVAAGREHAAGFTWERSAREHAAVWRGAAR</sequence>
<keyword evidence="1" id="KW-0808">Transferase</keyword>
<comment type="caution">
    <text evidence="2">The sequence shown here is derived from an EMBL/GenBank/DDBJ whole genome shotgun (WGS) entry which is preliminary data.</text>
</comment>
<dbReference type="Pfam" id="PF13692">
    <property type="entry name" value="Glyco_trans_1_4"/>
    <property type="match status" value="1"/>
</dbReference>
<evidence type="ECO:0008006" key="4">
    <source>
        <dbReference type="Google" id="ProtNLM"/>
    </source>
</evidence>
<organism evidence="2 3">
    <name type="scientific">Microbacterium marinilacus</name>
    <dbReference type="NCBI Taxonomy" id="415209"/>
    <lineage>
        <taxon>Bacteria</taxon>
        <taxon>Bacillati</taxon>
        <taxon>Actinomycetota</taxon>
        <taxon>Actinomycetes</taxon>
        <taxon>Micrococcales</taxon>
        <taxon>Microbacteriaceae</taxon>
        <taxon>Microbacterium</taxon>
    </lineage>
</organism>
<evidence type="ECO:0000256" key="1">
    <source>
        <dbReference type="ARBA" id="ARBA00022679"/>
    </source>
</evidence>
<evidence type="ECO:0000313" key="3">
    <source>
        <dbReference type="Proteomes" id="UP001410795"/>
    </source>
</evidence>